<evidence type="ECO:0000313" key="2">
    <source>
        <dbReference type="EMBL" id="SPT16994.1"/>
    </source>
</evidence>
<dbReference type="AlphaFoldDB" id="A0A7H4LEF6"/>
<dbReference type="Gene3D" id="3.10.10.10">
    <property type="entry name" value="HIV Type 1 Reverse Transcriptase, subunit A, domain 1"/>
    <property type="match status" value="1"/>
</dbReference>
<dbReference type="PANTHER" id="PTHR24559">
    <property type="entry name" value="TRANSPOSON TY3-I GAG-POL POLYPROTEIN"/>
    <property type="match status" value="1"/>
</dbReference>
<protein>
    <recommendedName>
        <fullName evidence="1">RNase H type-1 domain-containing protein</fullName>
    </recommendedName>
</protein>
<dbReference type="Pfam" id="PF13456">
    <property type="entry name" value="RVT_3"/>
    <property type="match status" value="1"/>
</dbReference>
<dbReference type="InterPro" id="IPR000477">
    <property type="entry name" value="RT_dom"/>
</dbReference>
<dbReference type="EMBL" id="LS480641">
    <property type="protein sequence ID" value="SPT16994.1"/>
    <property type="molecule type" value="Genomic_DNA"/>
</dbReference>
<gene>
    <name evidence="2" type="ORF">CAMPLR22A2D_LOCUS1596</name>
</gene>
<evidence type="ECO:0000313" key="3">
    <source>
        <dbReference type="Proteomes" id="UP000280104"/>
    </source>
</evidence>
<dbReference type="Proteomes" id="UP000280104">
    <property type="component" value="Chromosome II"/>
</dbReference>
<dbReference type="InterPro" id="IPR053134">
    <property type="entry name" value="RNA-dir_DNA_polymerase"/>
</dbReference>
<dbReference type="CDD" id="cd09279">
    <property type="entry name" value="RNase_HI_like"/>
    <property type="match status" value="1"/>
</dbReference>
<dbReference type="PANTHER" id="PTHR24559:SF444">
    <property type="entry name" value="REVERSE TRANSCRIPTASE DOMAIN-CONTAINING PROTEIN"/>
    <property type="match status" value="1"/>
</dbReference>
<reference evidence="2 3" key="1">
    <citation type="submission" date="2018-05" db="EMBL/GenBank/DDBJ databases">
        <authorList>
            <person name="Thind KAUR A."/>
        </authorList>
    </citation>
    <scope>NUCLEOTIDE SEQUENCE [LARGE SCALE GENOMIC DNA]</scope>
</reference>
<dbReference type="InterPro" id="IPR036397">
    <property type="entry name" value="RNaseH_sf"/>
</dbReference>
<dbReference type="InterPro" id="IPR043502">
    <property type="entry name" value="DNA/RNA_pol_sf"/>
</dbReference>
<accession>A0A7H4LEF6</accession>
<dbReference type="CDD" id="cd01647">
    <property type="entry name" value="RT_LTR"/>
    <property type="match status" value="1"/>
</dbReference>
<organism evidence="2 3">
    <name type="scientific">Triticum aestivum</name>
    <name type="common">Wheat</name>
    <dbReference type="NCBI Taxonomy" id="4565"/>
    <lineage>
        <taxon>Eukaryota</taxon>
        <taxon>Viridiplantae</taxon>
        <taxon>Streptophyta</taxon>
        <taxon>Embryophyta</taxon>
        <taxon>Tracheophyta</taxon>
        <taxon>Spermatophyta</taxon>
        <taxon>Magnoliopsida</taxon>
        <taxon>Liliopsida</taxon>
        <taxon>Poales</taxon>
        <taxon>Poaceae</taxon>
        <taxon>BOP clade</taxon>
        <taxon>Pooideae</taxon>
        <taxon>Triticodae</taxon>
        <taxon>Triticeae</taxon>
        <taxon>Triticinae</taxon>
        <taxon>Triticum</taxon>
    </lineage>
</organism>
<name>A0A7H4LEF6_WHEAT</name>
<dbReference type="InterPro" id="IPR043128">
    <property type="entry name" value="Rev_trsase/Diguanyl_cyclase"/>
</dbReference>
<dbReference type="InterPro" id="IPR002156">
    <property type="entry name" value="RNaseH_domain"/>
</dbReference>
<dbReference type="Pfam" id="PF00078">
    <property type="entry name" value="RVT_1"/>
    <property type="match status" value="1"/>
</dbReference>
<feature type="domain" description="RNase H type-1" evidence="1">
    <location>
        <begin position="353"/>
        <end position="466"/>
    </location>
</feature>
<dbReference type="Gene3D" id="3.30.420.10">
    <property type="entry name" value="Ribonuclease H-like superfamily/Ribonuclease H"/>
    <property type="match status" value="1"/>
</dbReference>
<dbReference type="PROSITE" id="PS50879">
    <property type="entry name" value="RNASE_H_1"/>
    <property type="match status" value="1"/>
</dbReference>
<proteinExistence type="predicted"/>
<dbReference type="SUPFAM" id="SSF53098">
    <property type="entry name" value="Ribonuclease H-like"/>
    <property type="match status" value="1"/>
</dbReference>
<dbReference type="Gene3D" id="3.30.70.270">
    <property type="match status" value="2"/>
</dbReference>
<dbReference type="GO" id="GO:0003676">
    <property type="term" value="F:nucleic acid binding"/>
    <property type="evidence" value="ECO:0007669"/>
    <property type="project" value="InterPro"/>
</dbReference>
<evidence type="ECO:0000259" key="1">
    <source>
        <dbReference type="PROSITE" id="PS50879"/>
    </source>
</evidence>
<sequence>MPGVPRGLDEHRLRVDPKAKPVKEHLRRSAVEKRKAIGEEVARLLAAEFIHEIYHSKWLANVVMVPKKDDSLRMCINFKHINRACPEDHFPLPRIDQIVDSTAGCEHLSFLDAYSGCHQIQLYGPDEIKTAFITPFGCFCYVTMPFGLKNAGATFMRMIQKCLLTQISRNVEAYMDDIVVKSRKGSDLLADLAETFANLSKYGIKLNLSKCTFGVPGGKLLGFLVSGRGIDANPEKVGAILRMKRPVRVHDVHKLTGCLAALSRFISRLSEKAPLYRLMKKSDKFEWTPEADAAFAELKALLSTQPVLAAPISKEPLLLYIAATGQVVSTVLTVEREEQGKAYKVQQQLNQIHPEHWTMFFDGSKMLNGSGAGVVLVSPRGDKLSYVLQIHFDSSNNEAEYEALLYGLRMAISLGVRRLMVYGDSDLVVNQVMKEWDIRSPAMTGYCNAVRKLEKKFEGLELHHIP</sequence>
<dbReference type="SUPFAM" id="SSF56672">
    <property type="entry name" value="DNA/RNA polymerases"/>
    <property type="match status" value="1"/>
</dbReference>
<dbReference type="GO" id="GO:0004523">
    <property type="term" value="F:RNA-DNA hybrid ribonuclease activity"/>
    <property type="evidence" value="ECO:0007669"/>
    <property type="project" value="InterPro"/>
</dbReference>
<dbReference type="InterPro" id="IPR012337">
    <property type="entry name" value="RNaseH-like_sf"/>
</dbReference>